<name>A0A101CLB8_9FLAO</name>
<comment type="caution">
    <text evidence="3">The sequence shown here is derived from an EMBL/GenBank/DDBJ whole genome shotgun (WGS) entry which is preliminary data.</text>
</comment>
<proteinExistence type="predicted"/>
<evidence type="ECO:0000259" key="2">
    <source>
        <dbReference type="Pfam" id="PF20335"/>
    </source>
</evidence>
<dbReference type="Proteomes" id="UP000054388">
    <property type="component" value="Unassembled WGS sequence"/>
</dbReference>
<dbReference type="Pfam" id="PF20335">
    <property type="entry name" value="DUF6630"/>
    <property type="match status" value="1"/>
</dbReference>
<dbReference type="RefSeq" id="WP_059135386.1">
    <property type="nucleotide sequence ID" value="NZ_LMAI01000001.1"/>
</dbReference>
<organism evidence="3 4">
    <name type="scientific">Chryseobacterium aquaticum subsp. greenlandense</name>
    <dbReference type="NCBI Taxonomy" id="345663"/>
    <lineage>
        <taxon>Bacteria</taxon>
        <taxon>Pseudomonadati</taxon>
        <taxon>Bacteroidota</taxon>
        <taxon>Flavobacteriia</taxon>
        <taxon>Flavobacteriales</taxon>
        <taxon>Weeksellaceae</taxon>
        <taxon>Chryseobacterium group</taxon>
        <taxon>Chryseobacterium</taxon>
    </lineage>
</organism>
<protein>
    <recommendedName>
        <fullName evidence="2">DUF6630 domain-containing protein</fullName>
    </recommendedName>
</protein>
<evidence type="ECO:0000256" key="1">
    <source>
        <dbReference type="SAM" id="Phobius"/>
    </source>
</evidence>
<keyword evidence="1" id="KW-0472">Membrane</keyword>
<reference evidence="3 4" key="1">
    <citation type="submission" date="2015-10" db="EMBL/GenBank/DDBJ databases">
        <title>Genome sequence of Chryseobacterium greenlandense.</title>
        <authorList>
            <person name="Newman J."/>
            <person name="Fischer K."/>
            <person name="Miller J."/>
        </authorList>
    </citation>
    <scope>NUCLEOTIDE SEQUENCE [LARGE SCALE GENOMIC DNA]</scope>
    <source>
        <strain evidence="3 4">UMB34</strain>
    </source>
</reference>
<dbReference type="AlphaFoldDB" id="A0A101CLB8"/>
<keyword evidence="1" id="KW-0812">Transmembrane</keyword>
<sequence>MKKRIFDIITFPFYFIYQLISFPFEIAKIIIDDKIGKRRYNDSKLLGMISDEELIDIGIILFPGFKKDFRTFFSTFLKDKKTFLTENEELLEYYDNFELDTLKPIEVIYIFGDSKGKLCMTDWRGEENEREIEHFLEDKLGIKTDWKNVNEIRKGVNEKSQRDGENIISLLKTIDKDLEPLNKKLIFLYLDWDAYVYTVIDKISFKTITDKFGTLFHGTEKLKK</sequence>
<feature type="transmembrane region" description="Helical" evidence="1">
    <location>
        <begin position="12"/>
        <end position="31"/>
    </location>
</feature>
<evidence type="ECO:0000313" key="4">
    <source>
        <dbReference type="Proteomes" id="UP000054388"/>
    </source>
</evidence>
<gene>
    <name evidence="3" type="ORF">AR686_00515</name>
</gene>
<accession>A0A101CLB8</accession>
<dbReference type="InterPro" id="IPR046582">
    <property type="entry name" value="DUF6630"/>
</dbReference>
<evidence type="ECO:0000313" key="3">
    <source>
        <dbReference type="EMBL" id="KUJ58322.1"/>
    </source>
</evidence>
<feature type="domain" description="DUF6630" evidence="2">
    <location>
        <begin position="76"/>
        <end position="217"/>
    </location>
</feature>
<keyword evidence="1" id="KW-1133">Transmembrane helix</keyword>
<dbReference type="EMBL" id="LMAI01000001">
    <property type="protein sequence ID" value="KUJ58322.1"/>
    <property type="molecule type" value="Genomic_DNA"/>
</dbReference>